<dbReference type="Pfam" id="PF08308">
    <property type="entry name" value="PEGA"/>
    <property type="match status" value="1"/>
</dbReference>
<keyword evidence="1" id="KW-1133">Transmembrane helix</keyword>
<name>A0A0G1M053_9BACT</name>
<proteinExistence type="predicted"/>
<dbReference type="PROSITE" id="PS51781">
    <property type="entry name" value="SH3B"/>
    <property type="match status" value="1"/>
</dbReference>
<dbReference type="PATRIC" id="fig|1618598.3.peg.664"/>
<protein>
    <recommendedName>
        <fullName evidence="2">SH3b domain-containing protein</fullName>
    </recommendedName>
</protein>
<gene>
    <name evidence="3" type="ORF">UX03_C0039G0006</name>
</gene>
<sequence>MGKLRIILLVVLGIGFLLGLVLFFIGYFKPKEASLNIETTPASLVYINGQQVGRTPYRSNIAPGEVVVKLVPEATDAALTPFETKLNLVSGIETVIRREFGETEDASTGEIISFEKVGGKEASLAVVSVPDSAQVKIDGAIRGFAPVKPPITPGEHQIIVSAPNYSERVITVRTLVGYKLTVIVKLALSGEIKEEEPKEEQPQTLVEILPTDTGFLRVREKPGPAGAEVAQVKPGQRFLFLDEDESTGWYQIEYEKGKEGWVSNTYSKKVEGVLSSPTPSPKGSPSP</sequence>
<dbReference type="Pfam" id="PF08239">
    <property type="entry name" value="SH3_3"/>
    <property type="match status" value="1"/>
</dbReference>
<evidence type="ECO:0000259" key="2">
    <source>
        <dbReference type="PROSITE" id="PS51781"/>
    </source>
</evidence>
<dbReference type="InterPro" id="IPR003646">
    <property type="entry name" value="SH3-like_bac-type"/>
</dbReference>
<evidence type="ECO:0000313" key="4">
    <source>
        <dbReference type="Proteomes" id="UP000034086"/>
    </source>
</evidence>
<keyword evidence="1" id="KW-0812">Transmembrane</keyword>
<dbReference type="Gene3D" id="2.30.30.40">
    <property type="entry name" value="SH3 Domains"/>
    <property type="match status" value="1"/>
</dbReference>
<accession>A0A0G1M053</accession>
<dbReference type="Proteomes" id="UP000034086">
    <property type="component" value="Unassembled WGS sequence"/>
</dbReference>
<dbReference type="SMART" id="SM00287">
    <property type="entry name" value="SH3b"/>
    <property type="match status" value="1"/>
</dbReference>
<evidence type="ECO:0000256" key="1">
    <source>
        <dbReference type="SAM" id="Phobius"/>
    </source>
</evidence>
<dbReference type="InterPro" id="IPR013229">
    <property type="entry name" value="PEGA"/>
</dbReference>
<feature type="transmembrane region" description="Helical" evidence="1">
    <location>
        <begin position="6"/>
        <end position="28"/>
    </location>
</feature>
<comment type="caution">
    <text evidence="3">The sequence shown here is derived from an EMBL/GenBank/DDBJ whole genome shotgun (WGS) entry which is preliminary data.</text>
</comment>
<evidence type="ECO:0000313" key="3">
    <source>
        <dbReference type="EMBL" id="KKU01571.1"/>
    </source>
</evidence>
<reference evidence="3 4" key="1">
    <citation type="journal article" date="2015" name="Nature">
        <title>rRNA introns, odd ribosomes, and small enigmatic genomes across a large radiation of phyla.</title>
        <authorList>
            <person name="Brown C.T."/>
            <person name="Hug L.A."/>
            <person name="Thomas B.C."/>
            <person name="Sharon I."/>
            <person name="Castelle C.J."/>
            <person name="Singh A."/>
            <person name="Wilkins M.J."/>
            <person name="Williams K.H."/>
            <person name="Banfield J.F."/>
        </authorList>
    </citation>
    <scope>NUCLEOTIDE SEQUENCE [LARGE SCALE GENOMIC DNA]</scope>
</reference>
<organism evidence="3 4">
    <name type="scientific">Candidatus Woesebacteria bacterium GW2011_GWE1_45_18</name>
    <dbReference type="NCBI Taxonomy" id="1618598"/>
    <lineage>
        <taxon>Bacteria</taxon>
        <taxon>Candidatus Woeseibacteriota</taxon>
    </lineage>
</organism>
<feature type="domain" description="SH3b" evidence="2">
    <location>
        <begin position="203"/>
        <end position="271"/>
    </location>
</feature>
<dbReference type="EMBL" id="LCKQ01000039">
    <property type="protein sequence ID" value="KKU01571.1"/>
    <property type="molecule type" value="Genomic_DNA"/>
</dbReference>
<keyword evidence="1" id="KW-0472">Membrane</keyword>
<dbReference type="AlphaFoldDB" id="A0A0G1M053"/>